<feature type="region of interest" description="Disordered" evidence="1">
    <location>
        <begin position="167"/>
        <end position="206"/>
    </location>
</feature>
<dbReference type="EMBL" id="JAXCGZ010006784">
    <property type="protein sequence ID" value="KAK7079534.1"/>
    <property type="molecule type" value="Genomic_DNA"/>
</dbReference>
<comment type="caution">
    <text evidence="2">The sequence shown here is derived from an EMBL/GenBank/DDBJ whole genome shotgun (WGS) entry which is preliminary data.</text>
</comment>
<evidence type="ECO:0000256" key="1">
    <source>
        <dbReference type="SAM" id="MobiDB-lite"/>
    </source>
</evidence>
<feature type="region of interest" description="Disordered" evidence="1">
    <location>
        <begin position="366"/>
        <end position="408"/>
    </location>
</feature>
<proteinExistence type="predicted"/>
<keyword evidence="3" id="KW-1185">Reference proteome</keyword>
<name>A0AAN8XJQ3_HALRR</name>
<dbReference type="Proteomes" id="UP001381693">
    <property type="component" value="Unassembled WGS sequence"/>
</dbReference>
<feature type="compositionally biased region" description="Polar residues" evidence="1">
    <location>
        <begin position="167"/>
        <end position="196"/>
    </location>
</feature>
<evidence type="ECO:0000313" key="3">
    <source>
        <dbReference type="Proteomes" id="UP001381693"/>
    </source>
</evidence>
<dbReference type="AlphaFoldDB" id="A0AAN8XJQ3"/>
<feature type="non-terminal residue" evidence="2">
    <location>
        <position position="1"/>
    </location>
</feature>
<organism evidence="2 3">
    <name type="scientific">Halocaridina rubra</name>
    <name type="common">Hawaiian red shrimp</name>
    <dbReference type="NCBI Taxonomy" id="373956"/>
    <lineage>
        <taxon>Eukaryota</taxon>
        <taxon>Metazoa</taxon>
        <taxon>Ecdysozoa</taxon>
        <taxon>Arthropoda</taxon>
        <taxon>Crustacea</taxon>
        <taxon>Multicrustacea</taxon>
        <taxon>Malacostraca</taxon>
        <taxon>Eumalacostraca</taxon>
        <taxon>Eucarida</taxon>
        <taxon>Decapoda</taxon>
        <taxon>Pleocyemata</taxon>
        <taxon>Caridea</taxon>
        <taxon>Atyoidea</taxon>
        <taxon>Atyidae</taxon>
        <taxon>Halocaridina</taxon>
    </lineage>
</organism>
<accession>A0AAN8XJQ3</accession>
<feature type="compositionally biased region" description="Basic and acidic residues" evidence="1">
    <location>
        <begin position="397"/>
        <end position="408"/>
    </location>
</feature>
<protein>
    <submittedName>
        <fullName evidence="2">Uncharacterized protein</fullName>
    </submittedName>
</protein>
<gene>
    <name evidence="2" type="ORF">SK128_014958</name>
</gene>
<evidence type="ECO:0000313" key="2">
    <source>
        <dbReference type="EMBL" id="KAK7079534.1"/>
    </source>
</evidence>
<feature type="compositionally biased region" description="Basic and acidic residues" evidence="1">
    <location>
        <begin position="366"/>
        <end position="382"/>
    </location>
</feature>
<reference evidence="2 3" key="1">
    <citation type="submission" date="2023-11" db="EMBL/GenBank/DDBJ databases">
        <title>Halocaridina rubra genome assembly.</title>
        <authorList>
            <person name="Smith C."/>
        </authorList>
    </citation>
    <scope>NUCLEOTIDE SEQUENCE [LARGE SCALE GENOMIC DNA]</scope>
    <source>
        <strain evidence="2">EP-1</strain>
        <tissue evidence="2">Whole</tissue>
    </source>
</reference>
<sequence>VFLVLLVIAGTCATPQNHRQSSLSSPLAMGMRILGNIRNGMTRTFQGIFGGNQQGKETNQIRAPNTKPKLPPPEPAPIAQVHDIGFGPSVSNVDSPLTNTDPPTSFFKVVHELDSTTSFPDTRGFTDESFKPSDFFTGKNPFQGTVEEETLPFHQEVAVPKQNPAIQENKLPSFSGSDFPSQAPKSHTNDNRQFSELVSPVPSPPRTTFHLEDAKRENVVPTANTNPIANGNIFNQGTRVAPTHRVRQQSQGPELLDFPKPHSILSSRVDSSQTRAPFVLQPQALVTSLIPKHNNFRLTTRASNPTPNVQKAILVGKLESTPPAATVSVFVGHQRPVQSPPVTFSDAGRFTSIPKPPSFPTFKEVKQQKELPSKPIINDKHTGHINTGIKMRLSPSSKDREGEVRLPN</sequence>